<reference evidence="2" key="1">
    <citation type="submission" date="2023-07" db="EMBL/GenBank/DDBJ databases">
        <title>Chromosome-level genome assembly of Artemia franciscana.</title>
        <authorList>
            <person name="Jo E."/>
        </authorList>
    </citation>
    <scope>NUCLEOTIDE SEQUENCE</scope>
    <source>
        <tissue evidence="2">Whole body</tissue>
    </source>
</reference>
<protein>
    <submittedName>
        <fullName evidence="2">Uncharacterized protein</fullName>
    </submittedName>
</protein>
<proteinExistence type="predicted"/>
<evidence type="ECO:0000256" key="1">
    <source>
        <dbReference type="SAM" id="SignalP"/>
    </source>
</evidence>
<dbReference type="AlphaFoldDB" id="A0AA88HC28"/>
<dbReference type="Proteomes" id="UP001187531">
    <property type="component" value="Unassembled WGS sequence"/>
</dbReference>
<keyword evidence="1" id="KW-0732">Signal</keyword>
<sequence length="339" mass="35880">MSTMVTVLLVCLLGLSLATKHGAEPHFTNTASKHLKHTVPIVKIPAPAAKPVHFKPSHAHPLHKKPHFVKPLSHNTLAVPVATPAHKIHQKHVPAPLHALHQKHAPVHPIHRHSAITPAISTHNKKHHHGKRDTALSQNAGSSLINFQVQEVNDINTQNTNNAATVLLFLVLSSVACVSPQSLPLVAASANDGDNALYQNGGMGLINIQVQKINNIDQDITNNNAQANIDLGSGSATTSTGIVQNAANSAIQENLPNGNYNQGSGNFGGQPGFNYPGAFHGNRFNGYHNGGYGRPGYSPGYGGYNQYGNGYGGYPQRPHGGLGGIGSLVLLVVWSLCVV</sequence>
<organism evidence="2 3">
    <name type="scientific">Artemia franciscana</name>
    <name type="common">Brine shrimp</name>
    <name type="synonym">Artemia sanfranciscana</name>
    <dbReference type="NCBI Taxonomy" id="6661"/>
    <lineage>
        <taxon>Eukaryota</taxon>
        <taxon>Metazoa</taxon>
        <taxon>Ecdysozoa</taxon>
        <taxon>Arthropoda</taxon>
        <taxon>Crustacea</taxon>
        <taxon>Branchiopoda</taxon>
        <taxon>Anostraca</taxon>
        <taxon>Artemiidae</taxon>
        <taxon>Artemia</taxon>
    </lineage>
</organism>
<feature type="chain" id="PRO_5041743032" evidence="1">
    <location>
        <begin position="19"/>
        <end position="339"/>
    </location>
</feature>
<feature type="non-terminal residue" evidence="2">
    <location>
        <position position="339"/>
    </location>
</feature>
<feature type="signal peptide" evidence="1">
    <location>
        <begin position="1"/>
        <end position="18"/>
    </location>
</feature>
<evidence type="ECO:0000313" key="3">
    <source>
        <dbReference type="Proteomes" id="UP001187531"/>
    </source>
</evidence>
<evidence type="ECO:0000313" key="2">
    <source>
        <dbReference type="EMBL" id="KAK2708653.1"/>
    </source>
</evidence>
<name>A0AA88HC28_ARTSF</name>
<comment type="caution">
    <text evidence="2">The sequence shown here is derived from an EMBL/GenBank/DDBJ whole genome shotgun (WGS) entry which is preliminary data.</text>
</comment>
<accession>A0AA88HC28</accession>
<gene>
    <name evidence="2" type="ORF">QYM36_014303</name>
</gene>
<dbReference type="EMBL" id="JAVRJZ010000018">
    <property type="protein sequence ID" value="KAK2708653.1"/>
    <property type="molecule type" value="Genomic_DNA"/>
</dbReference>
<keyword evidence="3" id="KW-1185">Reference proteome</keyword>